<dbReference type="EMBL" id="LAZR01044187">
    <property type="protein sequence ID" value="KKL05273.1"/>
    <property type="molecule type" value="Genomic_DNA"/>
</dbReference>
<accession>A0A0F9CZL6</accession>
<gene>
    <name evidence="1" type="ORF">LCGC14_2607730</name>
</gene>
<protein>
    <submittedName>
        <fullName evidence="1">Uncharacterized protein</fullName>
    </submittedName>
</protein>
<sequence>MFKWMSDDELDPYVKEQLEATNSPHDLDYWRELLTAEPDEEAWLRVGGAFLNKLDITVVGVRDADDMLEWLVKRLPGWAQ</sequence>
<proteinExistence type="predicted"/>
<name>A0A0F9CZL6_9ZZZZ</name>
<evidence type="ECO:0000313" key="1">
    <source>
        <dbReference type="EMBL" id="KKL05273.1"/>
    </source>
</evidence>
<reference evidence="1" key="1">
    <citation type="journal article" date="2015" name="Nature">
        <title>Complex archaea that bridge the gap between prokaryotes and eukaryotes.</title>
        <authorList>
            <person name="Spang A."/>
            <person name="Saw J.H."/>
            <person name="Jorgensen S.L."/>
            <person name="Zaremba-Niedzwiedzka K."/>
            <person name="Martijn J."/>
            <person name="Lind A.E."/>
            <person name="van Eijk R."/>
            <person name="Schleper C."/>
            <person name="Guy L."/>
            <person name="Ettema T.J."/>
        </authorList>
    </citation>
    <scope>NUCLEOTIDE SEQUENCE</scope>
</reference>
<comment type="caution">
    <text evidence="1">The sequence shown here is derived from an EMBL/GenBank/DDBJ whole genome shotgun (WGS) entry which is preliminary data.</text>
</comment>
<organism evidence="1">
    <name type="scientific">marine sediment metagenome</name>
    <dbReference type="NCBI Taxonomy" id="412755"/>
    <lineage>
        <taxon>unclassified sequences</taxon>
        <taxon>metagenomes</taxon>
        <taxon>ecological metagenomes</taxon>
    </lineage>
</organism>
<dbReference type="AlphaFoldDB" id="A0A0F9CZL6"/>